<dbReference type="PANTHER" id="PTHR11963">
    <property type="entry name" value="LEUCINE AMINOPEPTIDASE-RELATED"/>
    <property type="match status" value="1"/>
</dbReference>
<comment type="catalytic activity">
    <reaction evidence="14">
        <text>L-cysteinylglycine + H2O = L-cysteine + glycine</text>
        <dbReference type="Rhea" id="RHEA:28783"/>
        <dbReference type="ChEBI" id="CHEBI:15377"/>
        <dbReference type="ChEBI" id="CHEBI:35235"/>
        <dbReference type="ChEBI" id="CHEBI:57305"/>
        <dbReference type="ChEBI" id="CHEBI:61694"/>
    </reaction>
    <physiologicalReaction direction="left-to-right" evidence="14">
        <dbReference type="Rhea" id="RHEA:28784"/>
    </physiologicalReaction>
</comment>
<dbReference type="InterPro" id="IPR043472">
    <property type="entry name" value="Macro_dom-like"/>
</dbReference>
<dbReference type="GO" id="GO:0005737">
    <property type="term" value="C:cytoplasm"/>
    <property type="evidence" value="ECO:0007669"/>
    <property type="project" value="InterPro"/>
</dbReference>
<dbReference type="Gene3D" id="3.40.220.10">
    <property type="entry name" value="Leucine Aminopeptidase, subunit E, domain 1"/>
    <property type="match status" value="1"/>
</dbReference>
<keyword evidence="4" id="KW-0645">Protease</keyword>
<evidence type="ECO:0000256" key="11">
    <source>
        <dbReference type="ARBA" id="ARBA00031564"/>
    </source>
</evidence>
<dbReference type="InterPro" id="IPR011356">
    <property type="entry name" value="Leucine_aapep/pepB"/>
</dbReference>
<keyword evidence="18" id="KW-1185">Reference proteome</keyword>
<keyword evidence="3" id="KW-0031">Aminopeptidase</keyword>
<feature type="domain" description="Cytosol aminopeptidase" evidence="15">
    <location>
        <begin position="227"/>
        <end position="536"/>
    </location>
</feature>
<dbReference type="InterPro" id="IPR000819">
    <property type="entry name" value="Peptidase_M17_C"/>
</dbReference>
<dbReference type="SUPFAM" id="SSF52949">
    <property type="entry name" value="Macro domain-like"/>
    <property type="match status" value="1"/>
</dbReference>
<gene>
    <name evidence="17" type="ORF">NTEN_LOCUS7054</name>
</gene>
<evidence type="ECO:0000256" key="2">
    <source>
        <dbReference type="ARBA" id="ARBA00014190"/>
    </source>
</evidence>
<dbReference type="Pfam" id="PF02789">
    <property type="entry name" value="Peptidase_M17_N"/>
    <property type="match status" value="1"/>
</dbReference>
<evidence type="ECO:0000256" key="6">
    <source>
        <dbReference type="ARBA" id="ARBA00023511"/>
    </source>
</evidence>
<comment type="catalytic activity">
    <reaction evidence="13">
        <text>S-benzyl-L-cysteinylglycine + H2O = S-benzyl-L-cysteine + glycine</text>
        <dbReference type="Rhea" id="RHEA:62568"/>
        <dbReference type="ChEBI" id="CHEBI:15377"/>
        <dbReference type="ChEBI" id="CHEBI:57305"/>
        <dbReference type="ChEBI" id="CHEBI:145802"/>
        <dbReference type="ChEBI" id="CHEBI:145803"/>
    </reaction>
    <physiologicalReaction direction="left-to-right" evidence="13">
        <dbReference type="Rhea" id="RHEA:62569"/>
    </physiologicalReaction>
</comment>
<evidence type="ECO:0000259" key="15">
    <source>
        <dbReference type="Pfam" id="PF00883"/>
    </source>
</evidence>
<feature type="domain" description="Peptidase M17 leucyl aminopeptidase N-terminal" evidence="16">
    <location>
        <begin position="80"/>
        <end position="196"/>
    </location>
</feature>
<dbReference type="Gene3D" id="3.40.630.10">
    <property type="entry name" value="Zn peptidases"/>
    <property type="match status" value="1"/>
</dbReference>
<organism evidence="17 18">
    <name type="scientific">Nesidiocoris tenuis</name>
    <dbReference type="NCBI Taxonomy" id="355587"/>
    <lineage>
        <taxon>Eukaryota</taxon>
        <taxon>Metazoa</taxon>
        <taxon>Ecdysozoa</taxon>
        <taxon>Arthropoda</taxon>
        <taxon>Hexapoda</taxon>
        <taxon>Insecta</taxon>
        <taxon>Pterygota</taxon>
        <taxon>Neoptera</taxon>
        <taxon>Paraneoptera</taxon>
        <taxon>Hemiptera</taxon>
        <taxon>Heteroptera</taxon>
        <taxon>Panheteroptera</taxon>
        <taxon>Cimicomorpha</taxon>
        <taxon>Miridae</taxon>
        <taxon>Dicyphina</taxon>
        <taxon>Nesidiocoris</taxon>
    </lineage>
</organism>
<reference evidence="17 18" key="1">
    <citation type="submission" date="2020-02" db="EMBL/GenBank/DDBJ databases">
        <authorList>
            <person name="Ferguson B K."/>
        </authorList>
    </citation>
    <scope>NUCLEOTIDE SEQUENCE [LARGE SCALE GENOMIC DNA]</scope>
</reference>
<comment type="catalytic activity">
    <reaction evidence="6">
        <text>an S-substituted L-cysteinylglycine + H2O = an S-substituted L-cysteine + glycine</text>
        <dbReference type="Rhea" id="RHEA:60444"/>
        <dbReference type="ChEBI" id="CHEBI:15377"/>
        <dbReference type="ChEBI" id="CHEBI:57305"/>
        <dbReference type="ChEBI" id="CHEBI:58717"/>
        <dbReference type="ChEBI" id="CHEBI:143103"/>
        <dbReference type="EC" id="3.4.13.23"/>
    </reaction>
    <physiologicalReaction direction="left-to-right" evidence="6">
        <dbReference type="Rhea" id="RHEA:60445"/>
    </physiologicalReaction>
</comment>
<evidence type="ECO:0000256" key="8">
    <source>
        <dbReference type="ARBA" id="ARBA00029605"/>
    </source>
</evidence>
<accession>A0A6H5GD29</accession>
<dbReference type="AlphaFoldDB" id="A0A6H5GD29"/>
<dbReference type="InterPro" id="IPR008283">
    <property type="entry name" value="Peptidase_M17_N"/>
</dbReference>
<dbReference type="Pfam" id="PF00883">
    <property type="entry name" value="Peptidase_M17"/>
    <property type="match status" value="1"/>
</dbReference>
<dbReference type="EMBL" id="CADCXU010010460">
    <property type="protein sequence ID" value="CAB0001267.1"/>
    <property type="molecule type" value="Genomic_DNA"/>
</dbReference>
<dbReference type="PANTHER" id="PTHR11963:SF25">
    <property type="entry name" value="CYTOSOL AMINOPEPTIDASE"/>
    <property type="match status" value="1"/>
</dbReference>
<dbReference type="GO" id="GO:0030145">
    <property type="term" value="F:manganese ion binding"/>
    <property type="evidence" value="ECO:0007669"/>
    <property type="project" value="InterPro"/>
</dbReference>
<dbReference type="PRINTS" id="PR00481">
    <property type="entry name" value="LAMNOPPTDASE"/>
</dbReference>
<evidence type="ECO:0000256" key="1">
    <source>
        <dbReference type="ARBA" id="ARBA00009528"/>
    </source>
</evidence>
<evidence type="ECO:0000256" key="14">
    <source>
        <dbReference type="ARBA" id="ARBA00049107"/>
    </source>
</evidence>
<proteinExistence type="inferred from homology"/>
<evidence type="ECO:0000256" key="3">
    <source>
        <dbReference type="ARBA" id="ARBA00022438"/>
    </source>
</evidence>
<dbReference type="CDD" id="cd00433">
    <property type="entry name" value="Peptidase_M17"/>
    <property type="match status" value="1"/>
</dbReference>
<sequence>MKSPTERIILACKLLKRFLPPSRHKMTLQPSHEVNAWSNTKAGDFSCIGEVTEGKALLLGSYLSDDEDGPISKGPKLLTLTRTAIRFNSYTCNKIVTQLKASGPFPKLGEVRLFFNLEPSFPIIAMVGLGNSCYGYNKNEQRDEGKEAIRIAVGAGCRAVQELKVSKLYIENFGHTESAAEGAAMALWVYQDLKNKSHKTVIPYLGLYDDCDWTGWQIGLEKAAAQNLARQLMETPSNLMTPTAFALSAVEALVNVGANVEVRVQEWAKENNMNAFLAVARGSAEAPIFLEVNYNGCDPCQPPIVLVGKGITFDSGGLCLRTSDQMTHMRGDMAGAACVVATVRAIASLKLPINIRGLIPLCENMPGASATKPGDVVKAMNGKTILIGKTDYEGPLILADALSYSQKYKPKCILDVGTLTNQMEFVMGPAATGVWTNCNNLWTSLKAASIHSGDRVWRMPLWEDYIPQVVPSHVSVDLTNVPETGTGESSAVAAFLSHFVCYHRWIHMDTYGVMVENGDTSYLRKGMSGRPTRTIIEFLAQMACKPAEC</sequence>
<evidence type="ECO:0000313" key="18">
    <source>
        <dbReference type="Proteomes" id="UP000479000"/>
    </source>
</evidence>
<dbReference type="GO" id="GO:0006508">
    <property type="term" value="P:proteolysis"/>
    <property type="evidence" value="ECO:0007669"/>
    <property type="project" value="UniProtKB-KW"/>
</dbReference>
<dbReference type="OrthoDB" id="412814at2759"/>
<name>A0A6H5GD29_9HEMI</name>
<protein>
    <recommendedName>
        <fullName evidence="2">Cytosol aminopeptidase</fullName>
        <ecNumber evidence="7">3.4.13.23</ecNumber>
    </recommendedName>
    <alternativeName>
        <fullName evidence="10">Cysteinylglycine-S-conjugate dipeptidase</fullName>
    </alternativeName>
    <alternativeName>
        <fullName evidence="11">Leucine aminopeptidase 3</fullName>
    </alternativeName>
    <alternativeName>
        <fullName evidence="9">Proline aminopeptidase</fullName>
    </alternativeName>
    <alternativeName>
        <fullName evidence="8">Prolyl aminopeptidase</fullName>
    </alternativeName>
</protein>
<dbReference type="SUPFAM" id="SSF53187">
    <property type="entry name" value="Zn-dependent exopeptidases"/>
    <property type="match status" value="1"/>
</dbReference>
<comment type="function">
    <text evidence="12">Cytosolic metallopeptidase that catalyzes the removal of unsubstituted N-terminal hydrophobic amino acids from various peptides. The presence of Zn(2+) ions is essential for the peptidase activity, and the association with other cofactors can modulate the substrate spectificity of the enzyme. For instance, in the presence of Mn(2+), it displays a specific Cys-Gly hydrolyzing activity of Cys-Gly-S-conjugates. Involved in the metabolism of glutathione and in the degradation of glutathione S-conjugates, which may play a role in the control of the cell redox status.</text>
</comment>
<dbReference type="GO" id="GO:0070006">
    <property type="term" value="F:metalloaminopeptidase activity"/>
    <property type="evidence" value="ECO:0007669"/>
    <property type="project" value="InterPro"/>
</dbReference>
<evidence type="ECO:0000256" key="12">
    <source>
        <dbReference type="ARBA" id="ARBA00045966"/>
    </source>
</evidence>
<comment type="similarity">
    <text evidence="1">Belongs to the peptidase M17 family.</text>
</comment>
<evidence type="ECO:0000256" key="9">
    <source>
        <dbReference type="ARBA" id="ARBA00030930"/>
    </source>
</evidence>
<dbReference type="Proteomes" id="UP000479000">
    <property type="component" value="Unassembled WGS sequence"/>
</dbReference>
<dbReference type="EC" id="3.4.13.23" evidence="7"/>
<evidence type="ECO:0000256" key="13">
    <source>
        <dbReference type="ARBA" id="ARBA00047881"/>
    </source>
</evidence>
<keyword evidence="5" id="KW-0378">Hydrolase</keyword>
<evidence type="ECO:0000256" key="4">
    <source>
        <dbReference type="ARBA" id="ARBA00022670"/>
    </source>
</evidence>
<evidence type="ECO:0000313" key="17">
    <source>
        <dbReference type="EMBL" id="CAB0001267.1"/>
    </source>
</evidence>
<evidence type="ECO:0000256" key="10">
    <source>
        <dbReference type="ARBA" id="ARBA00030997"/>
    </source>
</evidence>
<evidence type="ECO:0000256" key="5">
    <source>
        <dbReference type="ARBA" id="ARBA00022801"/>
    </source>
</evidence>
<evidence type="ECO:0000259" key="16">
    <source>
        <dbReference type="Pfam" id="PF02789"/>
    </source>
</evidence>
<evidence type="ECO:0000256" key="7">
    <source>
        <dbReference type="ARBA" id="ARBA00023625"/>
    </source>
</evidence>